<sequence length="61" mass="7052">MSLPHVSGERRPLSDAKELKIPKKRKIEENDPITQITKRLETMKASTLKTRLKQNNLTLLI</sequence>
<accession>A0A132AE94</accession>
<evidence type="ECO:0000256" key="1">
    <source>
        <dbReference type="SAM" id="MobiDB-lite"/>
    </source>
</evidence>
<evidence type="ECO:0000313" key="3">
    <source>
        <dbReference type="Proteomes" id="UP000616769"/>
    </source>
</evidence>
<dbReference type="Proteomes" id="UP000616769">
    <property type="component" value="Unassembled WGS sequence"/>
</dbReference>
<name>A0A132AE94_SARSC</name>
<dbReference type="EMBL" id="JXLN01013360">
    <property type="protein sequence ID" value="KPM09311.1"/>
    <property type="molecule type" value="Genomic_DNA"/>
</dbReference>
<evidence type="ECO:0000313" key="2">
    <source>
        <dbReference type="EMBL" id="KPM09311.1"/>
    </source>
</evidence>
<protein>
    <submittedName>
        <fullName evidence="2">Uncharacterized protein</fullName>
    </submittedName>
</protein>
<reference evidence="2 3" key="1">
    <citation type="journal article" date="2015" name="Parasit. Vectors">
        <title>Draft genome of the scabies mite.</title>
        <authorList>
            <person name="Rider S.D.Jr."/>
            <person name="Morgan M.S."/>
            <person name="Arlian L.G."/>
        </authorList>
    </citation>
    <scope>NUCLEOTIDE SEQUENCE [LARGE SCALE GENOMIC DNA]</scope>
    <source>
        <strain evidence="2">Arlian Lab</strain>
    </source>
</reference>
<dbReference type="AlphaFoldDB" id="A0A132AE94"/>
<comment type="caution">
    <text evidence="2">The sequence shown here is derived from an EMBL/GenBank/DDBJ whole genome shotgun (WGS) entry which is preliminary data.</text>
</comment>
<feature type="region of interest" description="Disordered" evidence="1">
    <location>
        <begin position="1"/>
        <end position="20"/>
    </location>
</feature>
<proteinExistence type="predicted"/>
<feature type="compositionally biased region" description="Basic and acidic residues" evidence="1">
    <location>
        <begin position="7"/>
        <end position="20"/>
    </location>
</feature>
<organism evidence="2 3">
    <name type="scientific">Sarcoptes scabiei</name>
    <name type="common">Itch mite</name>
    <name type="synonym">Acarus scabiei</name>
    <dbReference type="NCBI Taxonomy" id="52283"/>
    <lineage>
        <taxon>Eukaryota</taxon>
        <taxon>Metazoa</taxon>
        <taxon>Ecdysozoa</taxon>
        <taxon>Arthropoda</taxon>
        <taxon>Chelicerata</taxon>
        <taxon>Arachnida</taxon>
        <taxon>Acari</taxon>
        <taxon>Acariformes</taxon>
        <taxon>Sarcoptiformes</taxon>
        <taxon>Astigmata</taxon>
        <taxon>Psoroptidia</taxon>
        <taxon>Sarcoptoidea</taxon>
        <taxon>Sarcoptidae</taxon>
        <taxon>Sarcoptinae</taxon>
        <taxon>Sarcoptes</taxon>
    </lineage>
</organism>
<dbReference type="VEuPathDB" id="VectorBase:SSCA009626"/>
<gene>
    <name evidence="2" type="ORF">QR98_0078450</name>
</gene>